<gene>
    <name evidence="3" type="ORF">CYMTET_52707</name>
</gene>
<feature type="domain" description="BRO1" evidence="2">
    <location>
        <begin position="1"/>
        <end position="388"/>
    </location>
</feature>
<dbReference type="Gene3D" id="1.25.40.280">
    <property type="entry name" value="alix/aip1 like domains"/>
    <property type="match status" value="2"/>
</dbReference>
<accession>A0AAE0BJU5</accession>
<dbReference type="InterPro" id="IPR038499">
    <property type="entry name" value="BRO1_sf"/>
</dbReference>
<dbReference type="AlphaFoldDB" id="A0AAE0BJU5"/>
<dbReference type="InterPro" id="IPR004328">
    <property type="entry name" value="BRO1_dom"/>
</dbReference>
<evidence type="ECO:0000313" key="4">
    <source>
        <dbReference type="Proteomes" id="UP001190700"/>
    </source>
</evidence>
<dbReference type="SMART" id="SM01041">
    <property type="entry name" value="BRO1"/>
    <property type="match status" value="1"/>
</dbReference>
<evidence type="ECO:0000256" key="1">
    <source>
        <dbReference type="ARBA" id="ARBA00008901"/>
    </source>
</evidence>
<dbReference type="PANTHER" id="PTHR23032">
    <property type="entry name" value="BRO1 DOMAIN-CONTAINING PROTEIN BROX"/>
    <property type="match status" value="1"/>
</dbReference>
<dbReference type="PANTHER" id="PTHR23032:SF13">
    <property type="entry name" value="BRO1 DOMAIN-CONTAINING PROTEIN BROX"/>
    <property type="match status" value="1"/>
</dbReference>
<dbReference type="EMBL" id="LGRX02034680">
    <property type="protein sequence ID" value="KAK3237198.1"/>
    <property type="molecule type" value="Genomic_DNA"/>
</dbReference>
<dbReference type="PROSITE" id="PS51180">
    <property type="entry name" value="BRO1"/>
    <property type="match status" value="1"/>
</dbReference>
<evidence type="ECO:0000259" key="2">
    <source>
        <dbReference type="PROSITE" id="PS51180"/>
    </source>
</evidence>
<comment type="similarity">
    <text evidence="1">Belongs to the BROX family.</text>
</comment>
<protein>
    <recommendedName>
        <fullName evidence="2">BRO1 domain-containing protein</fullName>
    </recommendedName>
</protein>
<keyword evidence="4" id="KW-1185">Reference proteome</keyword>
<dbReference type="Proteomes" id="UP001190700">
    <property type="component" value="Unassembled WGS sequence"/>
</dbReference>
<organism evidence="3 4">
    <name type="scientific">Cymbomonas tetramitiformis</name>
    <dbReference type="NCBI Taxonomy" id="36881"/>
    <lineage>
        <taxon>Eukaryota</taxon>
        <taxon>Viridiplantae</taxon>
        <taxon>Chlorophyta</taxon>
        <taxon>Pyramimonadophyceae</taxon>
        <taxon>Pyramimonadales</taxon>
        <taxon>Pyramimonadaceae</taxon>
        <taxon>Cymbomonas</taxon>
    </lineage>
</organism>
<dbReference type="Pfam" id="PF03097">
    <property type="entry name" value="BRO1"/>
    <property type="match status" value="1"/>
</dbReference>
<proteinExistence type="inferred from homology"/>
<dbReference type="InterPro" id="IPR038898">
    <property type="entry name" value="BROX"/>
</dbReference>
<sequence length="388" mass="42553">MVLGYEEILSCLTTKPFSYEKAFKVSDSLTLETLRELDSWRAAAHHNQGPSSSPSATLSMIDNYLPLLENLVLKTEANEKQAQEKKLAFEWSSLDSSRRCFTLTSLQQERAMTLLLKAATMQHQAMQAVGADAGWTASTDAASAVQAIEMLKRSAGVFAFLASEALPALLETLTPERPCELAPAMAEAMECIALAQAQGVAAARAAERQGSDNLLAALHKGAWSLYRKASKTLKENVQHLNCVPPRLTIYLALASALHQATTCRQPPAGDGIYLALASALHQATTCRYLAQEAHEQKECGLALAWLSQAKQYVGSAQDAASQLPAWSRAMQDVLSEIENLSIKYDKENNVVYFQLIPKELPMLPEERVIVSPIKYEPVCLHQNLFAEF</sequence>
<evidence type="ECO:0000313" key="3">
    <source>
        <dbReference type="EMBL" id="KAK3237198.1"/>
    </source>
</evidence>
<comment type="caution">
    <text evidence="3">The sequence shown here is derived from an EMBL/GenBank/DDBJ whole genome shotgun (WGS) entry which is preliminary data.</text>
</comment>
<name>A0AAE0BJU5_9CHLO</name>
<reference evidence="3 4" key="1">
    <citation type="journal article" date="2015" name="Genome Biol. Evol.">
        <title>Comparative Genomics of a Bacterivorous Green Alga Reveals Evolutionary Causalities and Consequences of Phago-Mixotrophic Mode of Nutrition.</title>
        <authorList>
            <person name="Burns J.A."/>
            <person name="Paasch A."/>
            <person name="Narechania A."/>
            <person name="Kim E."/>
        </authorList>
    </citation>
    <scope>NUCLEOTIDE SEQUENCE [LARGE SCALE GENOMIC DNA]</scope>
    <source>
        <strain evidence="3 4">PLY_AMNH</strain>
    </source>
</reference>